<dbReference type="GO" id="GO:0005524">
    <property type="term" value="F:ATP binding"/>
    <property type="evidence" value="ECO:0007669"/>
    <property type="project" value="UniProtKB-KW"/>
</dbReference>
<evidence type="ECO:0008006" key="12">
    <source>
        <dbReference type="Google" id="ProtNLM"/>
    </source>
</evidence>
<dbReference type="EMBL" id="PFGY01000001">
    <property type="protein sequence ID" value="PIW76686.1"/>
    <property type="molecule type" value="Genomic_DNA"/>
</dbReference>
<comment type="subcellular location">
    <subcellularLocation>
        <location evidence="1">Cell membrane</location>
        <topology evidence="1">Multi-pass membrane protein</topology>
    </subcellularLocation>
</comment>
<dbReference type="Gene3D" id="3.40.50.300">
    <property type="entry name" value="P-loop containing nucleotide triphosphate hydrolases"/>
    <property type="match status" value="1"/>
</dbReference>
<dbReference type="InterPro" id="IPR036640">
    <property type="entry name" value="ABC1_TM_sf"/>
</dbReference>
<dbReference type="Proteomes" id="UP000229561">
    <property type="component" value="Unassembled WGS sequence"/>
</dbReference>
<feature type="transmembrane region" description="Helical" evidence="7">
    <location>
        <begin position="21"/>
        <end position="42"/>
    </location>
</feature>
<evidence type="ECO:0000256" key="1">
    <source>
        <dbReference type="ARBA" id="ARBA00004651"/>
    </source>
</evidence>
<feature type="transmembrane region" description="Helical" evidence="7">
    <location>
        <begin position="128"/>
        <end position="153"/>
    </location>
</feature>
<dbReference type="PROSITE" id="PS50893">
    <property type="entry name" value="ABC_TRANSPORTER_2"/>
    <property type="match status" value="1"/>
</dbReference>
<dbReference type="SUPFAM" id="SSF90123">
    <property type="entry name" value="ABC transporter transmembrane region"/>
    <property type="match status" value="1"/>
</dbReference>
<dbReference type="InterPro" id="IPR003593">
    <property type="entry name" value="AAA+_ATPase"/>
</dbReference>
<dbReference type="InterPro" id="IPR003439">
    <property type="entry name" value="ABC_transporter-like_ATP-bd"/>
</dbReference>
<dbReference type="PANTHER" id="PTHR43394:SF1">
    <property type="entry name" value="ATP-BINDING CASSETTE SUB-FAMILY B MEMBER 10, MITOCHONDRIAL"/>
    <property type="match status" value="1"/>
</dbReference>
<dbReference type="FunFam" id="3.40.50.300:FF:000218">
    <property type="entry name" value="Multidrug ABC transporter ATP-binding protein"/>
    <property type="match status" value="1"/>
</dbReference>
<dbReference type="InterPro" id="IPR039421">
    <property type="entry name" value="Type_1_exporter"/>
</dbReference>
<keyword evidence="4" id="KW-0067">ATP-binding</keyword>
<keyword evidence="6 7" id="KW-0472">Membrane</keyword>
<feature type="transmembrane region" description="Helical" evidence="7">
    <location>
        <begin position="54"/>
        <end position="72"/>
    </location>
</feature>
<evidence type="ECO:0000256" key="6">
    <source>
        <dbReference type="ARBA" id="ARBA00023136"/>
    </source>
</evidence>
<feature type="transmembrane region" description="Helical" evidence="7">
    <location>
        <begin position="248"/>
        <end position="269"/>
    </location>
</feature>
<evidence type="ECO:0000256" key="2">
    <source>
        <dbReference type="ARBA" id="ARBA00022692"/>
    </source>
</evidence>
<keyword evidence="2 7" id="KW-0812">Transmembrane</keyword>
<dbReference type="Pfam" id="PF00664">
    <property type="entry name" value="ABC_membrane"/>
    <property type="match status" value="1"/>
</dbReference>
<keyword evidence="5 7" id="KW-1133">Transmembrane helix</keyword>
<evidence type="ECO:0000313" key="11">
    <source>
        <dbReference type="Proteomes" id="UP000229561"/>
    </source>
</evidence>
<dbReference type="InterPro" id="IPR011527">
    <property type="entry name" value="ABC1_TM_dom"/>
</dbReference>
<evidence type="ECO:0000313" key="10">
    <source>
        <dbReference type="EMBL" id="PIW76686.1"/>
    </source>
</evidence>
<dbReference type="SMART" id="SM00382">
    <property type="entry name" value="AAA"/>
    <property type="match status" value="1"/>
</dbReference>
<organism evidence="10 11">
    <name type="scientific">Candidatus Portnoybacteria bacterium CG_4_8_14_3_um_filter_40_10</name>
    <dbReference type="NCBI Taxonomy" id="1974801"/>
    <lineage>
        <taxon>Bacteria</taxon>
        <taxon>Candidatus Portnoyibacteriota</taxon>
    </lineage>
</organism>
<dbReference type="CDD" id="cd07346">
    <property type="entry name" value="ABC_6TM_exporters"/>
    <property type="match status" value="1"/>
</dbReference>
<feature type="domain" description="ABC transmembrane type-1" evidence="9">
    <location>
        <begin position="22"/>
        <end position="305"/>
    </location>
</feature>
<evidence type="ECO:0000256" key="4">
    <source>
        <dbReference type="ARBA" id="ARBA00022840"/>
    </source>
</evidence>
<dbReference type="GO" id="GO:0005886">
    <property type="term" value="C:plasma membrane"/>
    <property type="evidence" value="ECO:0007669"/>
    <property type="project" value="UniProtKB-SubCell"/>
</dbReference>
<keyword evidence="3" id="KW-0547">Nucleotide-binding</keyword>
<evidence type="ECO:0000256" key="5">
    <source>
        <dbReference type="ARBA" id="ARBA00022989"/>
    </source>
</evidence>
<sequence length="582" mass="65481">MALTKDVKTIWRYLLPYRKQVWLVAIVAVINAGASAFTPYIYGRLVDFVIKGHSLPLILGGLALWLAITLFSDWASRYSFDRGSAVALDAADDILFETSAHLMSLPLSFHKQKKIGEIIRKINRASDFLEGIINQVVFFVTPMFLTLIAALVIASFINWQLTLMLFLILILYAFVSVKKTGPIITSQEKINENYEQAYGDLHDAILNIQTVKSSTTEELEKKKMIKNFRYGATAEYKKYLSYWRDLNFWQQLVFGLGFMAIFSGALFMLDKGRLSAGQLVMFIGYINMAYRPFGRLGDNYRTLRAGMTSINRVLALLEEPTEPIAEKKGIVPEYIQGKIEFKNVSFGYTKDKMTLKNISLEAEPGQTVALVGESGVGKTTFADLISRYFKPNTGQILLDDINLEELNLKWLRNQIAVVPQEILLFNDTVKNNIAYGSPEAPAEKIIQAAKAANAHQFIEKFSGQYEQVVGERGIKLSTGQKQRIAIARAILRDPKILILDEATSALDSSSEKLVQEALANLVKGRTTFVIAHRLSTVMNADKIIVLEKGKIAEMGTHQELMQNPEGIYRNFWELQTAIQKVE</sequence>
<evidence type="ECO:0000256" key="3">
    <source>
        <dbReference type="ARBA" id="ARBA00022741"/>
    </source>
</evidence>
<accession>A0A2M7IJH1</accession>
<protein>
    <recommendedName>
        <fullName evidence="12">ABC transporter ATP-binding protein</fullName>
    </recommendedName>
</protein>
<gene>
    <name evidence="10" type="ORF">CO001_00035</name>
</gene>
<dbReference type="InterPro" id="IPR027417">
    <property type="entry name" value="P-loop_NTPase"/>
</dbReference>
<evidence type="ECO:0000259" key="9">
    <source>
        <dbReference type="PROSITE" id="PS50929"/>
    </source>
</evidence>
<evidence type="ECO:0000256" key="7">
    <source>
        <dbReference type="SAM" id="Phobius"/>
    </source>
</evidence>
<dbReference type="SUPFAM" id="SSF52540">
    <property type="entry name" value="P-loop containing nucleoside triphosphate hydrolases"/>
    <property type="match status" value="1"/>
</dbReference>
<feature type="domain" description="ABC transporter" evidence="8">
    <location>
        <begin position="339"/>
        <end position="573"/>
    </location>
</feature>
<name>A0A2M7IJH1_9BACT</name>
<dbReference type="Gene3D" id="1.20.1560.10">
    <property type="entry name" value="ABC transporter type 1, transmembrane domain"/>
    <property type="match status" value="1"/>
</dbReference>
<dbReference type="AlphaFoldDB" id="A0A2M7IJH1"/>
<comment type="caution">
    <text evidence="10">The sequence shown here is derived from an EMBL/GenBank/DDBJ whole genome shotgun (WGS) entry which is preliminary data.</text>
</comment>
<dbReference type="GO" id="GO:0016887">
    <property type="term" value="F:ATP hydrolysis activity"/>
    <property type="evidence" value="ECO:0007669"/>
    <property type="project" value="InterPro"/>
</dbReference>
<feature type="transmembrane region" description="Helical" evidence="7">
    <location>
        <begin position="159"/>
        <end position="177"/>
    </location>
</feature>
<dbReference type="PROSITE" id="PS50929">
    <property type="entry name" value="ABC_TM1F"/>
    <property type="match status" value="1"/>
</dbReference>
<dbReference type="Pfam" id="PF00005">
    <property type="entry name" value="ABC_tran"/>
    <property type="match status" value="1"/>
</dbReference>
<dbReference type="PANTHER" id="PTHR43394">
    <property type="entry name" value="ATP-DEPENDENT PERMEASE MDL1, MITOCHONDRIAL"/>
    <property type="match status" value="1"/>
</dbReference>
<reference evidence="11" key="1">
    <citation type="submission" date="2017-09" db="EMBL/GenBank/DDBJ databases">
        <title>Depth-based differentiation of microbial function through sediment-hosted aquifers and enrichment of novel symbionts in the deep terrestrial subsurface.</title>
        <authorList>
            <person name="Probst A.J."/>
            <person name="Ladd B."/>
            <person name="Jarett J.K."/>
            <person name="Geller-Mcgrath D.E."/>
            <person name="Sieber C.M.K."/>
            <person name="Emerson J.B."/>
            <person name="Anantharaman K."/>
            <person name="Thomas B.C."/>
            <person name="Malmstrom R."/>
            <person name="Stieglmeier M."/>
            <person name="Klingl A."/>
            <person name="Woyke T."/>
            <person name="Ryan C.M."/>
            <person name="Banfield J.F."/>
        </authorList>
    </citation>
    <scope>NUCLEOTIDE SEQUENCE [LARGE SCALE GENOMIC DNA]</scope>
</reference>
<evidence type="ECO:0000259" key="8">
    <source>
        <dbReference type="PROSITE" id="PS50893"/>
    </source>
</evidence>
<dbReference type="GO" id="GO:0015421">
    <property type="term" value="F:ABC-type oligopeptide transporter activity"/>
    <property type="evidence" value="ECO:0007669"/>
    <property type="project" value="TreeGrafter"/>
</dbReference>
<proteinExistence type="predicted"/>